<evidence type="ECO:0000313" key="1">
    <source>
        <dbReference type="EMBL" id="OAP42522.1"/>
    </source>
</evidence>
<keyword evidence="2" id="KW-1185">Reference proteome</keyword>
<sequence>MVAIHPRRTSANQGKLLAAAALGWRNGRQRLALARTHLHLQRTVIRVTADPVGNALGVIKGRTVVEMGDPLLIEEMFITPVKVEEIVPHVVAPGLRVAVE</sequence>
<name>A0A178Y5S6_9HYPH</name>
<reference evidence="1 2" key="1">
    <citation type="journal article" date="2016" name="Int. J. Syst. Evol. Microbiol.">
        <title>Ensifer glycinis sp. nov., an novel rhizobial species associated with Glycine spp.</title>
        <authorList>
            <person name="Yan H."/>
            <person name="Yan J."/>
            <person name="Sui X.H."/>
            <person name="Wang E.T."/>
            <person name="Chen W.X."/>
            <person name="Zhang X.X."/>
            <person name="Chen W.F."/>
        </authorList>
    </citation>
    <scope>NUCLEOTIDE SEQUENCE [LARGE SCALE GENOMIC DNA]</scope>
    <source>
        <strain evidence="1 2">CCBAU 23380</strain>
    </source>
</reference>
<comment type="caution">
    <text evidence="1">The sequence shown here is derived from an EMBL/GenBank/DDBJ whole genome shotgun (WGS) entry which is preliminary data.</text>
</comment>
<evidence type="ECO:0000313" key="2">
    <source>
        <dbReference type="Proteomes" id="UP000094025"/>
    </source>
</evidence>
<accession>A0A178Y5S6</accession>
<protein>
    <submittedName>
        <fullName evidence="1">Uncharacterized protein</fullName>
    </submittedName>
</protein>
<dbReference type="EMBL" id="LPUX01000050">
    <property type="protein sequence ID" value="OAP42522.1"/>
    <property type="molecule type" value="Genomic_DNA"/>
</dbReference>
<organism evidence="1 2">
    <name type="scientific">Sinorhizobium glycinis</name>
    <dbReference type="NCBI Taxonomy" id="1472378"/>
    <lineage>
        <taxon>Bacteria</taxon>
        <taxon>Pseudomonadati</taxon>
        <taxon>Pseudomonadota</taxon>
        <taxon>Alphaproteobacteria</taxon>
        <taxon>Hyphomicrobiales</taxon>
        <taxon>Rhizobiaceae</taxon>
        <taxon>Sinorhizobium/Ensifer group</taxon>
        <taxon>Sinorhizobium</taxon>
    </lineage>
</organism>
<proteinExistence type="predicted"/>
<gene>
    <name evidence="1" type="ORF">AU381_15150</name>
</gene>
<dbReference type="Proteomes" id="UP000094025">
    <property type="component" value="Unassembled WGS sequence"/>
</dbReference>
<dbReference type="AlphaFoldDB" id="A0A178Y5S6"/>